<dbReference type="InterPro" id="IPR000120">
    <property type="entry name" value="Amidase"/>
</dbReference>
<dbReference type="NCBIfam" id="NF005686">
    <property type="entry name" value="PRK07486.1"/>
    <property type="match status" value="1"/>
</dbReference>
<dbReference type="OrthoDB" id="8576090at2"/>
<dbReference type="Pfam" id="PF01425">
    <property type="entry name" value="Amidase"/>
    <property type="match status" value="1"/>
</dbReference>
<organism evidence="2 3">
    <name type="scientific">Bordetella genomosp. 8</name>
    <dbReference type="NCBI Taxonomy" id="1416806"/>
    <lineage>
        <taxon>Bacteria</taxon>
        <taxon>Pseudomonadati</taxon>
        <taxon>Pseudomonadota</taxon>
        <taxon>Betaproteobacteria</taxon>
        <taxon>Burkholderiales</taxon>
        <taxon>Alcaligenaceae</taxon>
        <taxon>Bordetella</taxon>
    </lineage>
</organism>
<proteinExistence type="predicted"/>
<protein>
    <submittedName>
        <fullName evidence="2">Amidase</fullName>
    </submittedName>
</protein>
<dbReference type="InterPro" id="IPR036928">
    <property type="entry name" value="AS_sf"/>
</dbReference>
<dbReference type="GO" id="GO:0003824">
    <property type="term" value="F:catalytic activity"/>
    <property type="evidence" value="ECO:0007669"/>
    <property type="project" value="InterPro"/>
</dbReference>
<sequence>MSKPTGDKRPGNEIVDLSAIELSAAIHRRAVSCIEVMAAYLSQIDRINPRVNAIVGRMDAEQALRVAADADAELAKGRSRGWMHGFPQAPKDTASVAGMVSTRGSRIYRDAVTQVDGLAISRMRAAGSIFIGRTNAPEFGLGSHTYNAVYGATGNAYDPSRCAGGSSGGAAVALATHMLPVADGGDMMGSLRNPAGYNNVFGMRPSFGRVPGAPADDVFFDQLSTSGPMARSVAELSMLLSIQAGADPRAPFSIRQDPSVFTQPLHRDCQGLRIGWLGDFDGYLATEPGVLDLCERALGTLRDIGCSVEAARVDFAMDRLWKAWTTLRSYQIAGERRQDYDHAAHRDLLKPEMIWEVESGRALSAADVYDATVARSAWFQQFTRLFDTYDFLVLPTAQVFPFDIASDWPHSIDGRTMDTYHRWMEVVIPVSMAGVPALNVPAGFSATGLPMGLQLIGPPLGDMAVLQLGHAYEQACPHVRVGSPLLDQ</sequence>
<dbReference type="InterPro" id="IPR023631">
    <property type="entry name" value="Amidase_dom"/>
</dbReference>
<name>A0A1W6YR65_9BORD</name>
<dbReference type="KEGG" id="bgv:CAL12_21135"/>
<gene>
    <name evidence="2" type="ORF">CAL12_21135</name>
</gene>
<dbReference type="Proteomes" id="UP000194151">
    <property type="component" value="Chromosome"/>
</dbReference>
<evidence type="ECO:0000259" key="1">
    <source>
        <dbReference type="Pfam" id="PF01425"/>
    </source>
</evidence>
<accession>A0A1W6YR65</accession>
<evidence type="ECO:0000313" key="2">
    <source>
        <dbReference type="EMBL" id="ARP83073.1"/>
    </source>
</evidence>
<dbReference type="Gene3D" id="3.90.1300.10">
    <property type="entry name" value="Amidase signature (AS) domain"/>
    <property type="match status" value="1"/>
</dbReference>
<dbReference type="STRING" id="1416806.CAL12_21135"/>
<keyword evidence="3" id="KW-1185">Reference proteome</keyword>
<evidence type="ECO:0000313" key="3">
    <source>
        <dbReference type="Proteomes" id="UP000194151"/>
    </source>
</evidence>
<feature type="domain" description="Amidase" evidence="1">
    <location>
        <begin position="35"/>
        <end position="466"/>
    </location>
</feature>
<dbReference type="PANTHER" id="PTHR11895:SF76">
    <property type="entry name" value="INDOLEACETAMIDE HYDROLASE"/>
    <property type="match status" value="1"/>
</dbReference>
<dbReference type="RefSeq" id="WP_086066414.1">
    <property type="nucleotide sequence ID" value="NZ_CP021108.1"/>
</dbReference>
<dbReference type="EMBL" id="CP021108">
    <property type="protein sequence ID" value="ARP83073.1"/>
    <property type="molecule type" value="Genomic_DNA"/>
</dbReference>
<dbReference type="PANTHER" id="PTHR11895">
    <property type="entry name" value="TRANSAMIDASE"/>
    <property type="match status" value="1"/>
</dbReference>
<dbReference type="SUPFAM" id="SSF75304">
    <property type="entry name" value="Amidase signature (AS) enzymes"/>
    <property type="match status" value="1"/>
</dbReference>
<reference evidence="2 3" key="1">
    <citation type="submission" date="2017-05" db="EMBL/GenBank/DDBJ databases">
        <title>Complete and WGS of Bordetella genogroups.</title>
        <authorList>
            <person name="Spilker T."/>
            <person name="LiPuma J."/>
        </authorList>
    </citation>
    <scope>NUCLEOTIDE SEQUENCE [LARGE SCALE GENOMIC DNA]</scope>
    <source>
        <strain evidence="2 3">AU19157</strain>
    </source>
</reference>
<dbReference type="AlphaFoldDB" id="A0A1W6YR65"/>